<proteinExistence type="predicted"/>
<evidence type="ECO:0000313" key="1">
    <source>
        <dbReference type="EMBL" id="GIY99857.1"/>
    </source>
</evidence>
<sequence length="91" mass="10903">MKFYKGDCFVKRKKNTALTKREKEKKKKSRDSFVQKIKSDLNIGRDVFASFLFQAHKIFFRTAWFVSQRCTYWITLPYPGLLSWLRESGPE</sequence>
<protein>
    <submittedName>
        <fullName evidence="1">Uncharacterized protein</fullName>
    </submittedName>
</protein>
<accession>A0AAV4XYI5</accession>
<evidence type="ECO:0000313" key="2">
    <source>
        <dbReference type="Proteomes" id="UP001054945"/>
    </source>
</evidence>
<dbReference type="Proteomes" id="UP001054945">
    <property type="component" value="Unassembled WGS sequence"/>
</dbReference>
<name>A0AAV4XYI5_CAEEX</name>
<dbReference type="AlphaFoldDB" id="A0AAV4XYI5"/>
<keyword evidence="2" id="KW-1185">Reference proteome</keyword>
<comment type="caution">
    <text evidence="1">The sequence shown here is derived from an EMBL/GenBank/DDBJ whole genome shotgun (WGS) entry which is preliminary data.</text>
</comment>
<dbReference type="EMBL" id="BPLR01001090">
    <property type="protein sequence ID" value="GIY99857.1"/>
    <property type="molecule type" value="Genomic_DNA"/>
</dbReference>
<organism evidence="1 2">
    <name type="scientific">Caerostris extrusa</name>
    <name type="common">Bark spider</name>
    <name type="synonym">Caerostris bankana</name>
    <dbReference type="NCBI Taxonomy" id="172846"/>
    <lineage>
        <taxon>Eukaryota</taxon>
        <taxon>Metazoa</taxon>
        <taxon>Ecdysozoa</taxon>
        <taxon>Arthropoda</taxon>
        <taxon>Chelicerata</taxon>
        <taxon>Arachnida</taxon>
        <taxon>Araneae</taxon>
        <taxon>Araneomorphae</taxon>
        <taxon>Entelegynae</taxon>
        <taxon>Araneoidea</taxon>
        <taxon>Araneidae</taxon>
        <taxon>Caerostris</taxon>
    </lineage>
</organism>
<reference evidence="1 2" key="1">
    <citation type="submission" date="2021-06" db="EMBL/GenBank/DDBJ databases">
        <title>Caerostris extrusa draft genome.</title>
        <authorList>
            <person name="Kono N."/>
            <person name="Arakawa K."/>
        </authorList>
    </citation>
    <scope>NUCLEOTIDE SEQUENCE [LARGE SCALE GENOMIC DNA]</scope>
</reference>
<gene>
    <name evidence="1" type="ORF">CEXT_669581</name>
</gene>